<dbReference type="Gene3D" id="3.40.190.150">
    <property type="entry name" value="Bordetella uptake gene, domain 1"/>
    <property type="match status" value="1"/>
</dbReference>
<organism evidence="3 4">
    <name type="scientific">Bosea minatitlanensis</name>
    <dbReference type="NCBI Taxonomy" id="128782"/>
    <lineage>
        <taxon>Bacteria</taxon>
        <taxon>Pseudomonadati</taxon>
        <taxon>Pseudomonadota</taxon>
        <taxon>Alphaproteobacteria</taxon>
        <taxon>Hyphomicrobiales</taxon>
        <taxon>Boseaceae</taxon>
        <taxon>Bosea</taxon>
    </lineage>
</organism>
<dbReference type="PANTHER" id="PTHR42928">
    <property type="entry name" value="TRICARBOXYLATE-BINDING PROTEIN"/>
    <property type="match status" value="1"/>
</dbReference>
<dbReference type="RefSeq" id="WP_260348533.1">
    <property type="nucleotide sequence ID" value="NZ_JAOAOS010000006.1"/>
</dbReference>
<dbReference type="InterPro" id="IPR042100">
    <property type="entry name" value="Bug_dom1"/>
</dbReference>
<evidence type="ECO:0000313" key="3">
    <source>
        <dbReference type="EMBL" id="MFC5293003.1"/>
    </source>
</evidence>
<reference evidence="4" key="1">
    <citation type="journal article" date="2019" name="Int. J. Syst. Evol. Microbiol.">
        <title>The Global Catalogue of Microorganisms (GCM) 10K type strain sequencing project: providing services to taxonomists for standard genome sequencing and annotation.</title>
        <authorList>
            <consortium name="The Broad Institute Genomics Platform"/>
            <consortium name="The Broad Institute Genome Sequencing Center for Infectious Disease"/>
            <person name="Wu L."/>
            <person name="Ma J."/>
        </authorList>
    </citation>
    <scope>NUCLEOTIDE SEQUENCE [LARGE SCALE GENOMIC DNA]</scope>
    <source>
        <strain evidence="4">CGMCC 1.15643</strain>
    </source>
</reference>
<feature type="chain" id="PRO_5045613944" evidence="2">
    <location>
        <begin position="22"/>
        <end position="321"/>
    </location>
</feature>
<comment type="similarity">
    <text evidence="1">Belongs to the UPF0065 (bug) family.</text>
</comment>
<dbReference type="Gene3D" id="3.40.190.10">
    <property type="entry name" value="Periplasmic binding protein-like II"/>
    <property type="match status" value="1"/>
</dbReference>
<accession>A0ABW0F0K2</accession>
<evidence type="ECO:0000256" key="2">
    <source>
        <dbReference type="SAM" id="SignalP"/>
    </source>
</evidence>
<keyword evidence="4" id="KW-1185">Reference proteome</keyword>
<dbReference type="EMBL" id="JBHSLI010000003">
    <property type="protein sequence ID" value="MFC5293003.1"/>
    <property type="molecule type" value="Genomic_DNA"/>
</dbReference>
<evidence type="ECO:0000313" key="4">
    <source>
        <dbReference type="Proteomes" id="UP001595976"/>
    </source>
</evidence>
<dbReference type="Pfam" id="PF03401">
    <property type="entry name" value="TctC"/>
    <property type="match status" value="1"/>
</dbReference>
<proteinExistence type="inferred from homology"/>
<sequence length="321" mass="34154">MKHLTLLLAMLAAVIAGPARAQDWPTGPVTLVVPYPAGGGVDTIARILADDLGRRLPQRFIVENKPGAATLIGTSAVKVARPDGQTLGIITDSHAINPGYGRPLPYDSEHDFAFVSGLIRVPLVLIVNTEKVPFRTLAEVIDAAKRDPGSLTFASLGGGSPHQLAFEWLRMKAGIDVRIVPYRGIAPALQDVVGGQVSMMLVGVSVADGFIASGKVRPIAVTSATRLPRLPDLPTVAEQGFPDYEVVTWYGLVAPARTPASTLARLHDEIRRTLAAPEVKARIDETGADIFPGTAADFAAFVKAETSKYRQIIEQTGSKLD</sequence>
<dbReference type="Proteomes" id="UP001595976">
    <property type="component" value="Unassembled WGS sequence"/>
</dbReference>
<dbReference type="PIRSF" id="PIRSF017082">
    <property type="entry name" value="YflP"/>
    <property type="match status" value="1"/>
</dbReference>
<dbReference type="PANTHER" id="PTHR42928:SF5">
    <property type="entry name" value="BLR1237 PROTEIN"/>
    <property type="match status" value="1"/>
</dbReference>
<feature type="signal peptide" evidence="2">
    <location>
        <begin position="1"/>
        <end position="21"/>
    </location>
</feature>
<evidence type="ECO:0000256" key="1">
    <source>
        <dbReference type="ARBA" id="ARBA00006987"/>
    </source>
</evidence>
<dbReference type="InterPro" id="IPR005064">
    <property type="entry name" value="BUG"/>
</dbReference>
<dbReference type="CDD" id="cd13578">
    <property type="entry name" value="PBP2_Bug27"/>
    <property type="match status" value="1"/>
</dbReference>
<dbReference type="SUPFAM" id="SSF53850">
    <property type="entry name" value="Periplasmic binding protein-like II"/>
    <property type="match status" value="1"/>
</dbReference>
<protein>
    <submittedName>
        <fullName evidence="3">Bug family tripartite tricarboxylate transporter substrate binding protein</fullName>
    </submittedName>
</protein>
<name>A0ABW0F0K2_9HYPH</name>
<comment type="caution">
    <text evidence="3">The sequence shown here is derived from an EMBL/GenBank/DDBJ whole genome shotgun (WGS) entry which is preliminary data.</text>
</comment>
<keyword evidence="2" id="KW-0732">Signal</keyword>
<gene>
    <name evidence="3" type="ORF">ACFPK2_08365</name>
</gene>